<sequence>MIKALTISLALAFPAGAFELALPVACDLGKTCYIQQYADHDPSAEADDFTCGSLSYDGHDGTDFALPTRAAMAAGVDVLAASAGTVLGTRDGVADFAAFPAGQDCGNGVLIDHGDGWQTQYCHMKQGSVRVSSGQAVAEGQVLGQIGQSGNAAFPHLHLSVRHNADKIDPFAPQTPLGSPRIGCGATGSELWRDALPYQPGGMLAVGISPAVPDYAAIKAGLASPDLPATAPALVVWGFMFGLQAGDAVLFRLTGPAGDVLTERSVIEKPQAQAFRAVGRKLKAAIWPEGRYQGAVILQRRGVELGRQSIEISVGE</sequence>
<feature type="chain" id="PRO_5045140868" evidence="1">
    <location>
        <begin position="18"/>
        <end position="316"/>
    </location>
</feature>
<dbReference type="Gene3D" id="2.70.70.10">
    <property type="entry name" value="Glucose Permease (Domain IIA)"/>
    <property type="match status" value="1"/>
</dbReference>
<dbReference type="PANTHER" id="PTHR21666:SF270">
    <property type="entry name" value="MUREIN HYDROLASE ACTIVATOR ENVC"/>
    <property type="match status" value="1"/>
</dbReference>
<proteinExistence type="predicted"/>
<protein>
    <submittedName>
        <fullName evidence="3">M23 family metallopeptidase</fullName>
        <ecNumber evidence="3">3.4.24.-</ecNumber>
    </submittedName>
</protein>
<feature type="signal peptide" evidence="1">
    <location>
        <begin position="1"/>
        <end position="17"/>
    </location>
</feature>
<dbReference type="InterPro" id="IPR050570">
    <property type="entry name" value="Cell_wall_metabolism_enzyme"/>
</dbReference>
<dbReference type="GO" id="GO:0016787">
    <property type="term" value="F:hydrolase activity"/>
    <property type="evidence" value="ECO:0007669"/>
    <property type="project" value="UniProtKB-KW"/>
</dbReference>
<dbReference type="CDD" id="cd12797">
    <property type="entry name" value="M23_peptidase"/>
    <property type="match status" value="1"/>
</dbReference>
<dbReference type="RefSeq" id="WP_380072564.1">
    <property type="nucleotide sequence ID" value="NZ_JBHRTO010000001.1"/>
</dbReference>
<keyword evidence="1" id="KW-0732">Signal</keyword>
<evidence type="ECO:0000313" key="3">
    <source>
        <dbReference type="EMBL" id="MFC3180946.1"/>
    </source>
</evidence>
<keyword evidence="4" id="KW-1185">Reference proteome</keyword>
<reference evidence="4" key="1">
    <citation type="journal article" date="2019" name="Int. J. Syst. Evol. Microbiol.">
        <title>The Global Catalogue of Microorganisms (GCM) 10K type strain sequencing project: providing services to taxonomists for standard genome sequencing and annotation.</title>
        <authorList>
            <consortium name="The Broad Institute Genomics Platform"/>
            <consortium name="The Broad Institute Genome Sequencing Center for Infectious Disease"/>
            <person name="Wu L."/>
            <person name="Ma J."/>
        </authorList>
    </citation>
    <scope>NUCLEOTIDE SEQUENCE [LARGE SCALE GENOMIC DNA]</scope>
    <source>
        <strain evidence="4">KCTC 52039</strain>
    </source>
</reference>
<dbReference type="SUPFAM" id="SSF51261">
    <property type="entry name" value="Duplicated hybrid motif"/>
    <property type="match status" value="1"/>
</dbReference>
<comment type="caution">
    <text evidence="3">The sequence shown here is derived from an EMBL/GenBank/DDBJ whole genome shotgun (WGS) entry which is preliminary data.</text>
</comment>
<gene>
    <name evidence="3" type="ORF">ACFOGH_08095</name>
</gene>
<dbReference type="Proteomes" id="UP001595547">
    <property type="component" value="Unassembled WGS sequence"/>
</dbReference>
<dbReference type="EC" id="3.4.24.-" evidence="3"/>
<evidence type="ECO:0000256" key="1">
    <source>
        <dbReference type="SAM" id="SignalP"/>
    </source>
</evidence>
<keyword evidence="3" id="KW-0378">Hydrolase</keyword>
<name>A0ABV7IWS9_9RHOB</name>
<feature type="domain" description="M23ase beta-sheet core" evidence="2">
    <location>
        <begin position="72"/>
        <end position="170"/>
    </location>
</feature>
<dbReference type="InterPro" id="IPR011055">
    <property type="entry name" value="Dup_hybrid_motif"/>
</dbReference>
<dbReference type="PANTHER" id="PTHR21666">
    <property type="entry name" value="PEPTIDASE-RELATED"/>
    <property type="match status" value="1"/>
</dbReference>
<dbReference type="EMBL" id="JBHRTO010000001">
    <property type="protein sequence ID" value="MFC3180946.1"/>
    <property type="molecule type" value="Genomic_DNA"/>
</dbReference>
<evidence type="ECO:0000259" key="2">
    <source>
        <dbReference type="Pfam" id="PF01551"/>
    </source>
</evidence>
<evidence type="ECO:0000313" key="4">
    <source>
        <dbReference type="Proteomes" id="UP001595547"/>
    </source>
</evidence>
<organism evidence="3 4">
    <name type="scientific">Cypionkella sinensis</name>
    <dbReference type="NCBI Taxonomy" id="1756043"/>
    <lineage>
        <taxon>Bacteria</taxon>
        <taxon>Pseudomonadati</taxon>
        <taxon>Pseudomonadota</taxon>
        <taxon>Alphaproteobacteria</taxon>
        <taxon>Rhodobacterales</taxon>
        <taxon>Paracoccaceae</taxon>
        <taxon>Cypionkella</taxon>
    </lineage>
</organism>
<dbReference type="Pfam" id="PF01551">
    <property type="entry name" value="Peptidase_M23"/>
    <property type="match status" value="1"/>
</dbReference>
<accession>A0ABV7IWS9</accession>
<dbReference type="InterPro" id="IPR016047">
    <property type="entry name" value="M23ase_b-sheet_dom"/>
</dbReference>